<proteinExistence type="predicted"/>
<dbReference type="GO" id="GO:0016829">
    <property type="term" value="F:lyase activity"/>
    <property type="evidence" value="ECO:0007669"/>
    <property type="project" value="UniProtKB-KW"/>
</dbReference>
<comment type="caution">
    <text evidence="1">The sequence shown here is derived from an EMBL/GenBank/DDBJ whole genome shotgun (WGS) entry which is preliminary data.</text>
</comment>
<evidence type="ECO:0000313" key="1">
    <source>
        <dbReference type="EMBL" id="MBB3731800.1"/>
    </source>
</evidence>
<organism evidence="1 2">
    <name type="scientific">Nonomuraea dietziae</name>
    <dbReference type="NCBI Taxonomy" id="65515"/>
    <lineage>
        <taxon>Bacteria</taxon>
        <taxon>Bacillati</taxon>
        <taxon>Actinomycetota</taxon>
        <taxon>Actinomycetes</taxon>
        <taxon>Streptosporangiales</taxon>
        <taxon>Streptosporangiaceae</taxon>
        <taxon>Nonomuraea</taxon>
    </lineage>
</organism>
<dbReference type="Gene3D" id="6.10.250.2750">
    <property type="match status" value="1"/>
</dbReference>
<dbReference type="PANTHER" id="PTHR42905">
    <property type="entry name" value="PHOSPHOENOLPYRUVATE CARBOXYLASE"/>
    <property type="match status" value="1"/>
</dbReference>
<accession>A0A7W5VHZ2</accession>
<dbReference type="InterPro" id="IPR015813">
    <property type="entry name" value="Pyrv/PenolPyrv_kinase-like_dom"/>
</dbReference>
<gene>
    <name evidence="1" type="ORF">FHR33_007660</name>
</gene>
<keyword evidence="1" id="KW-0456">Lyase</keyword>
<dbReference type="SUPFAM" id="SSF51621">
    <property type="entry name" value="Phosphoenolpyruvate/pyruvate domain"/>
    <property type="match status" value="1"/>
</dbReference>
<evidence type="ECO:0000313" key="2">
    <source>
        <dbReference type="Proteomes" id="UP000579945"/>
    </source>
</evidence>
<name>A0A7W5VHZ2_9ACTN</name>
<protein>
    <submittedName>
        <fullName evidence="1">2-methylisocitrate lyase-like PEP mutase family enzyme</fullName>
    </submittedName>
</protein>
<dbReference type="CDD" id="cd00377">
    <property type="entry name" value="ICL_PEPM"/>
    <property type="match status" value="1"/>
</dbReference>
<dbReference type="InterPro" id="IPR039556">
    <property type="entry name" value="ICL/PEPM"/>
</dbReference>
<dbReference type="AlphaFoldDB" id="A0A7W5VHZ2"/>
<dbReference type="EMBL" id="JACIBV010000001">
    <property type="protein sequence ID" value="MBB3731800.1"/>
    <property type="molecule type" value="Genomic_DNA"/>
</dbReference>
<dbReference type="Proteomes" id="UP000579945">
    <property type="component" value="Unassembled WGS sequence"/>
</dbReference>
<dbReference type="RefSeq" id="WP_183658277.1">
    <property type="nucleotide sequence ID" value="NZ_BAAAXX010000079.1"/>
</dbReference>
<reference evidence="1 2" key="1">
    <citation type="submission" date="2020-08" db="EMBL/GenBank/DDBJ databases">
        <title>Sequencing the genomes of 1000 actinobacteria strains.</title>
        <authorList>
            <person name="Klenk H.-P."/>
        </authorList>
    </citation>
    <scope>NUCLEOTIDE SEQUENCE [LARGE SCALE GENOMIC DNA]</scope>
    <source>
        <strain evidence="1 2">DSM 44320</strain>
    </source>
</reference>
<keyword evidence="2" id="KW-1185">Reference proteome</keyword>
<dbReference type="InterPro" id="IPR040442">
    <property type="entry name" value="Pyrv_kinase-like_dom_sf"/>
</dbReference>
<dbReference type="GeneID" id="95393870"/>
<dbReference type="Pfam" id="PF13714">
    <property type="entry name" value="PEP_mutase"/>
    <property type="match status" value="1"/>
</dbReference>
<dbReference type="Gene3D" id="3.20.20.60">
    <property type="entry name" value="Phosphoenolpyruvate-binding domains"/>
    <property type="match status" value="1"/>
</dbReference>
<dbReference type="PANTHER" id="PTHR42905:SF16">
    <property type="entry name" value="CARBOXYPHOSPHONOENOLPYRUVATE PHOSPHONOMUTASE-LIKE PROTEIN (AFU_ORTHOLOGUE AFUA_5G07230)"/>
    <property type="match status" value="1"/>
</dbReference>
<sequence>MSTQRDRALLFRSLHVPGRPLLLANAWDAASAMVVAAAGASAVATTSAGVAWSLGSPDGDRLGAAAARDLVARVAAGVTVPVSADIEGGYAQDAEGVGRTVREVLAAGAVGVNLEDADRTGAAPLRTIEDQAARLAAARAAADEAGIPMFLNARVDTYLGGSADLGETLERATAYVEAGADGVFVPGLLDLPALATLADKVGAPLNVLAGFGAPDVAALAAQGVARISLGSAVAEAAYGVARRATEELLRSGTYTALDGALPYPELNALLDARG</sequence>